<accession>A0A6A4S6L0</accession>
<comment type="caution">
    <text evidence="2">The sequence shown here is derived from an EMBL/GenBank/DDBJ whole genome shotgun (WGS) entry which is preliminary data.</text>
</comment>
<evidence type="ECO:0000313" key="2">
    <source>
        <dbReference type="EMBL" id="KAF0030053.1"/>
    </source>
</evidence>
<feature type="compositionally biased region" description="Basic and acidic residues" evidence="1">
    <location>
        <begin position="83"/>
        <end position="102"/>
    </location>
</feature>
<protein>
    <submittedName>
        <fullName evidence="2">Uncharacterized protein</fullName>
    </submittedName>
</protein>
<evidence type="ECO:0000256" key="1">
    <source>
        <dbReference type="SAM" id="MobiDB-lite"/>
    </source>
</evidence>
<dbReference type="EMBL" id="VEVO01000015">
    <property type="protein sequence ID" value="KAF0030053.1"/>
    <property type="molecule type" value="Genomic_DNA"/>
</dbReference>
<organism evidence="2 3">
    <name type="scientific">Scophthalmus maximus</name>
    <name type="common">Turbot</name>
    <name type="synonym">Psetta maxima</name>
    <dbReference type="NCBI Taxonomy" id="52904"/>
    <lineage>
        <taxon>Eukaryota</taxon>
        <taxon>Metazoa</taxon>
        <taxon>Chordata</taxon>
        <taxon>Craniata</taxon>
        <taxon>Vertebrata</taxon>
        <taxon>Euteleostomi</taxon>
        <taxon>Actinopterygii</taxon>
        <taxon>Neopterygii</taxon>
        <taxon>Teleostei</taxon>
        <taxon>Neoteleostei</taxon>
        <taxon>Acanthomorphata</taxon>
        <taxon>Carangaria</taxon>
        <taxon>Pleuronectiformes</taxon>
        <taxon>Pleuronectoidei</taxon>
        <taxon>Scophthalmidae</taxon>
        <taxon>Scophthalmus</taxon>
    </lineage>
</organism>
<name>A0A6A4S6L0_SCOMX</name>
<evidence type="ECO:0000313" key="3">
    <source>
        <dbReference type="Proteomes" id="UP000438429"/>
    </source>
</evidence>
<dbReference type="AlphaFoldDB" id="A0A6A4S6L0"/>
<sequence length="298" mass="33948">MHSCHVNVSTFDRPIRGFIEEYGLVRRHRETLTVPQSERINFRLIAALSPRALLSLSSETKLCTRSRVSWPGMSRRSSVYCDNGRKGLKGGEQRKESVKPKSTDNASNMITVLEIIIEWELFKYLTLICKTFIVIIQFNCEPNCCLTTANITCFNLFHKPLKVGHDQRSHTNTPRLDSEHVGDALAITLHQKAPRFRIPELYSPSQSSVFKRTPCGLWVYIFYCQMLPKLKTVAIRIKHKIKENALQIIQSILNGVSEIEHETGTEHSTVITALTKATYRNCEHECSLGKSKPRTAGY</sequence>
<gene>
    <name evidence="2" type="ORF">F2P81_016784</name>
</gene>
<reference evidence="2 3" key="1">
    <citation type="submission" date="2019-06" db="EMBL/GenBank/DDBJ databases">
        <title>Draft genomes of female and male turbot (Scophthalmus maximus).</title>
        <authorList>
            <person name="Xu H."/>
            <person name="Xu X.-W."/>
            <person name="Shao C."/>
            <person name="Chen S."/>
        </authorList>
    </citation>
    <scope>NUCLEOTIDE SEQUENCE [LARGE SCALE GENOMIC DNA]</scope>
    <source>
        <strain evidence="2">Ysfricsl-2016a</strain>
        <tissue evidence="2">Blood</tissue>
    </source>
</reference>
<proteinExistence type="predicted"/>
<feature type="region of interest" description="Disordered" evidence="1">
    <location>
        <begin position="81"/>
        <end position="103"/>
    </location>
</feature>
<dbReference type="Proteomes" id="UP000438429">
    <property type="component" value="Unassembled WGS sequence"/>
</dbReference>